<dbReference type="Pfam" id="PF13305">
    <property type="entry name" value="TetR_C_33"/>
    <property type="match status" value="1"/>
</dbReference>
<dbReference type="PROSITE" id="PS50977">
    <property type="entry name" value="HTH_TETR_2"/>
    <property type="match status" value="1"/>
</dbReference>
<evidence type="ECO:0000256" key="4">
    <source>
        <dbReference type="PROSITE-ProRule" id="PRU00335"/>
    </source>
</evidence>
<sequence length="191" mass="20251">MTGVPYHHGNLRAVLLVAAEQTLREGGIDEISLRDLARRSGVSKSAPNRHFRDRQALLAALAVRGFERLDDEITQAVARAGDVCAARVRAAAAAFVAFAVRDGALLELMFTMAKTEGRSDVGTAAERVFTRLGALIEEGQASGELRGGDTTRLKLLLAATLQGIATLVASGRVPAELTDDLIDDAVALFRG</sequence>
<name>A0ABY8C046_9MICO</name>
<dbReference type="InterPro" id="IPR025996">
    <property type="entry name" value="MT1864/Rv1816-like_C"/>
</dbReference>
<gene>
    <name evidence="6" type="ORF">PU630_04465</name>
</gene>
<dbReference type="InterPro" id="IPR009057">
    <property type="entry name" value="Homeodomain-like_sf"/>
</dbReference>
<dbReference type="PRINTS" id="PR00455">
    <property type="entry name" value="HTHTETR"/>
</dbReference>
<feature type="domain" description="HTH tetR-type" evidence="5">
    <location>
        <begin position="9"/>
        <end position="69"/>
    </location>
</feature>
<reference evidence="6 7" key="1">
    <citation type="submission" date="2023-03" db="EMBL/GenBank/DDBJ databases">
        <title>Genome sequence of Microbacterium sp. KACC 23027.</title>
        <authorList>
            <person name="Kim S."/>
            <person name="Heo J."/>
            <person name="Kwon S.-W."/>
        </authorList>
    </citation>
    <scope>NUCLEOTIDE SEQUENCE [LARGE SCALE GENOMIC DNA]</scope>
    <source>
        <strain evidence="6 7">KACC 23027</strain>
    </source>
</reference>
<protein>
    <submittedName>
        <fullName evidence="6">TetR/AcrR family transcriptional regulator</fullName>
    </submittedName>
</protein>
<dbReference type="Gene3D" id="1.10.357.10">
    <property type="entry name" value="Tetracycline Repressor, domain 2"/>
    <property type="match status" value="1"/>
</dbReference>
<dbReference type="Pfam" id="PF00440">
    <property type="entry name" value="TetR_N"/>
    <property type="match status" value="1"/>
</dbReference>
<organism evidence="6 7">
    <name type="scientific">Microbacterium horticulturae</name>
    <dbReference type="NCBI Taxonomy" id="3028316"/>
    <lineage>
        <taxon>Bacteria</taxon>
        <taxon>Bacillati</taxon>
        <taxon>Actinomycetota</taxon>
        <taxon>Actinomycetes</taxon>
        <taxon>Micrococcales</taxon>
        <taxon>Microbacteriaceae</taxon>
        <taxon>Microbacterium</taxon>
    </lineage>
</organism>
<proteinExistence type="predicted"/>
<dbReference type="Proteomes" id="UP001214553">
    <property type="component" value="Chromosome"/>
</dbReference>
<keyword evidence="7" id="KW-1185">Reference proteome</keyword>
<dbReference type="PANTHER" id="PTHR30055:SF234">
    <property type="entry name" value="HTH-TYPE TRANSCRIPTIONAL REGULATOR BETI"/>
    <property type="match status" value="1"/>
</dbReference>
<dbReference type="SUPFAM" id="SSF48498">
    <property type="entry name" value="Tetracyclin repressor-like, C-terminal domain"/>
    <property type="match status" value="1"/>
</dbReference>
<keyword evidence="1" id="KW-0805">Transcription regulation</keyword>
<dbReference type="EMBL" id="CP119108">
    <property type="protein sequence ID" value="WEG09824.1"/>
    <property type="molecule type" value="Genomic_DNA"/>
</dbReference>
<evidence type="ECO:0000313" key="7">
    <source>
        <dbReference type="Proteomes" id="UP001214553"/>
    </source>
</evidence>
<evidence type="ECO:0000256" key="2">
    <source>
        <dbReference type="ARBA" id="ARBA00023125"/>
    </source>
</evidence>
<evidence type="ECO:0000256" key="1">
    <source>
        <dbReference type="ARBA" id="ARBA00023015"/>
    </source>
</evidence>
<evidence type="ECO:0000313" key="6">
    <source>
        <dbReference type="EMBL" id="WEG09824.1"/>
    </source>
</evidence>
<accession>A0ABY8C046</accession>
<dbReference type="InterPro" id="IPR036271">
    <property type="entry name" value="Tet_transcr_reg_TetR-rel_C_sf"/>
</dbReference>
<dbReference type="InterPro" id="IPR001647">
    <property type="entry name" value="HTH_TetR"/>
</dbReference>
<keyword evidence="2 4" id="KW-0238">DNA-binding</keyword>
<keyword evidence="3" id="KW-0804">Transcription</keyword>
<dbReference type="PANTHER" id="PTHR30055">
    <property type="entry name" value="HTH-TYPE TRANSCRIPTIONAL REGULATOR RUTR"/>
    <property type="match status" value="1"/>
</dbReference>
<dbReference type="SUPFAM" id="SSF46689">
    <property type="entry name" value="Homeodomain-like"/>
    <property type="match status" value="1"/>
</dbReference>
<evidence type="ECO:0000259" key="5">
    <source>
        <dbReference type="PROSITE" id="PS50977"/>
    </source>
</evidence>
<dbReference type="RefSeq" id="WP_275279157.1">
    <property type="nucleotide sequence ID" value="NZ_CP119108.1"/>
</dbReference>
<evidence type="ECO:0000256" key="3">
    <source>
        <dbReference type="ARBA" id="ARBA00023163"/>
    </source>
</evidence>
<dbReference type="InterPro" id="IPR050109">
    <property type="entry name" value="HTH-type_TetR-like_transc_reg"/>
</dbReference>
<feature type="DNA-binding region" description="H-T-H motif" evidence="4">
    <location>
        <begin position="32"/>
        <end position="51"/>
    </location>
</feature>